<comment type="caution">
    <text evidence="1">The sequence shown here is derived from an EMBL/GenBank/DDBJ whole genome shotgun (WGS) entry which is preliminary data.</text>
</comment>
<dbReference type="Proteomes" id="UP000294678">
    <property type="component" value="Unassembled WGS sequence"/>
</dbReference>
<dbReference type="Gene3D" id="2.120.10.30">
    <property type="entry name" value="TolB, C-terminal domain"/>
    <property type="match status" value="3"/>
</dbReference>
<sequence length="588" mass="70064">MLKKVFLSIVFIILNINVFSYNYKIIGDPYVSKKGNIGLANVINNYNDNLFISDYMLGKIAMFDKNGKLEKEYKNIKKPIFFTVDKNYIYVSESSNNEIIKIDIKTGDKKTFLKTGMMEKEVLHPGELLVNDNKLYVLDEYNYRVQIVNKETGDYIGQILLEKFRYDYKPYSFLNYSMIIIDNKLYVLNNYSKKIYVYNMNYKQVNEINLENMKNPVKLYKLNDKLYIYDATENILVDVDNNIIKLNIETKYNLSGINHFDTKEKFIYILNHNNVYKFDIENNSLELLFKLLNIRENEYIKPIDIDVDNEKNLYILDGELEKILVYNKYKELINVIKNIGEKPQSICVDKNSNIVITFPFENKIRKISQTGKLIAEYGNYNIFKTNEMYYYEKEIQESYDPKKIDKNIYNLIVDLDEMGNYYLANSKLMNITVLNPFFEKIKEYGQKASIISVFRNKKEKNSFGWDEKNKNNLTDIFVNEDTVYVLDKYYKRIDMIKNNKIEKSFEDDFSEEGLNSIYVDKEYIYVVDSYNFRIRKYNKEFKLIEDLSFLKEGLIPLKINERYVIFKKYIEDFNAQYIVLDIQSALDK</sequence>
<dbReference type="RefSeq" id="WP_134112389.1">
    <property type="nucleotide sequence ID" value="NZ_SOBG01000002.1"/>
</dbReference>
<dbReference type="GO" id="GO:0061630">
    <property type="term" value="F:ubiquitin protein ligase activity"/>
    <property type="evidence" value="ECO:0007669"/>
    <property type="project" value="TreeGrafter"/>
</dbReference>
<dbReference type="AlphaFoldDB" id="A0AA46DZJ9"/>
<evidence type="ECO:0000313" key="1">
    <source>
        <dbReference type="EMBL" id="TDT71793.1"/>
    </source>
</evidence>
<reference evidence="1 2" key="1">
    <citation type="submission" date="2019-03" db="EMBL/GenBank/DDBJ databases">
        <title>Genomic Encyclopedia of Type Strains, Phase IV (KMG-IV): sequencing the most valuable type-strain genomes for metagenomic binning, comparative biology and taxonomic classification.</title>
        <authorList>
            <person name="Goeker M."/>
        </authorList>
    </citation>
    <scope>NUCLEOTIDE SEQUENCE [LARGE SCALE GENOMIC DNA]</scope>
    <source>
        <strain evidence="1 2">DSM 100055</strain>
    </source>
</reference>
<dbReference type="SUPFAM" id="SSF63825">
    <property type="entry name" value="YWTD domain"/>
    <property type="match status" value="1"/>
</dbReference>
<dbReference type="InterPro" id="IPR050952">
    <property type="entry name" value="TRIM-NHL_E3_ligases"/>
</dbReference>
<dbReference type="InterPro" id="IPR011042">
    <property type="entry name" value="6-blade_b-propeller_TolB-like"/>
</dbReference>
<dbReference type="EMBL" id="SOBG01000002">
    <property type="protein sequence ID" value="TDT71793.1"/>
    <property type="molecule type" value="Genomic_DNA"/>
</dbReference>
<proteinExistence type="predicted"/>
<gene>
    <name evidence="1" type="ORF">EV215_0477</name>
</gene>
<protein>
    <submittedName>
        <fullName evidence="1">Uncharacterized protein</fullName>
    </submittedName>
</protein>
<dbReference type="GO" id="GO:0000209">
    <property type="term" value="P:protein polyubiquitination"/>
    <property type="evidence" value="ECO:0007669"/>
    <property type="project" value="TreeGrafter"/>
</dbReference>
<dbReference type="GO" id="GO:0008270">
    <property type="term" value="F:zinc ion binding"/>
    <property type="evidence" value="ECO:0007669"/>
    <property type="project" value="UniProtKB-KW"/>
</dbReference>
<keyword evidence="2" id="KW-1185">Reference proteome</keyword>
<dbReference type="PANTHER" id="PTHR24104">
    <property type="entry name" value="E3 UBIQUITIN-PROTEIN LIGASE NHLRC1-RELATED"/>
    <property type="match status" value="1"/>
</dbReference>
<accession>A0AA46DZJ9</accession>
<dbReference type="PANTHER" id="PTHR24104:SF25">
    <property type="entry name" value="PROTEIN LIN-41"/>
    <property type="match status" value="1"/>
</dbReference>
<dbReference type="GO" id="GO:0043161">
    <property type="term" value="P:proteasome-mediated ubiquitin-dependent protein catabolic process"/>
    <property type="evidence" value="ECO:0007669"/>
    <property type="project" value="TreeGrafter"/>
</dbReference>
<organism evidence="1 2">
    <name type="scientific">Hypnocyclicus thermotrophus</name>
    <dbReference type="NCBI Taxonomy" id="1627895"/>
    <lineage>
        <taxon>Bacteria</taxon>
        <taxon>Fusobacteriati</taxon>
        <taxon>Fusobacteriota</taxon>
        <taxon>Fusobacteriia</taxon>
        <taxon>Fusobacteriales</taxon>
        <taxon>Fusobacteriaceae</taxon>
        <taxon>Hypnocyclicus</taxon>
    </lineage>
</organism>
<evidence type="ECO:0000313" key="2">
    <source>
        <dbReference type="Proteomes" id="UP000294678"/>
    </source>
</evidence>
<name>A0AA46DZJ9_9FUSO</name>
<dbReference type="SUPFAM" id="SSF101898">
    <property type="entry name" value="NHL repeat"/>
    <property type="match status" value="1"/>
</dbReference>